<gene>
    <name evidence="2" type="ORF">CDV49_05595</name>
</gene>
<evidence type="ECO:0000256" key="1">
    <source>
        <dbReference type="SAM" id="Coils"/>
    </source>
</evidence>
<protein>
    <submittedName>
        <fullName evidence="2">Uncharacterized protein</fullName>
    </submittedName>
</protein>
<keyword evidence="3" id="KW-1185">Reference proteome</keyword>
<name>A0A212ADP5_9RHOB</name>
<accession>A0A212ADP5</accession>
<dbReference type="Proteomes" id="UP000196878">
    <property type="component" value="Unassembled WGS sequence"/>
</dbReference>
<reference evidence="2 3" key="1">
    <citation type="submission" date="2016-12" db="EMBL/GenBank/DDBJ databases">
        <title>Comparison of Traditional DNA-DNA Hybridization with In Silico Genomic Analysis.</title>
        <authorList>
            <person name="Nicholson A.C."/>
            <person name="Humrighouse B.W."/>
            <person name="Graziano J."/>
            <person name="Lasker B."/>
            <person name="Whitney A.M."/>
            <person name="Mcquiston J.R."/>
        </authorList>
    </citation>
    <scope>NUCLEOTIDE SEQUENCE [LARGE SCALE GENOMIC DNA]</scope>
    <source>
        <strain evidence="2 3">H2240</strain>
    </source>
</reference>
<keyword evidence="1" id="KW-0175">Coiled coil</keyword>
<evidence type="ECO:0000313" key="2">
    <source>
        <dbReference type="EMBL" id="OWJ79357.1"/>
    </source>
</evidence>
<dbReference type="AlphaFoldDB" id="A0A212ADP5"/>
<proteinExistence type="predicted"/>
<evidence type="ECO:0000313" key="3">
    <source>
        <dbReference type="Proteomes" id="UP000196878"/>
    </source>
</evidence>
<sequence length="95" mass="10702">MTLDERVEALAALVDAAESKIRELTRENAEIRKWTSAWIAAAYEDAAKYVDGIFMQSFGADDMRKAAGKDMIEQAKKNWETIRAQSLFEAPSDDE</sequence>
<feature type="coiled-coil region" evidence="1">
    <location>
        <begin position="7"/>
        <end position="34"/>
    </location>
</feature>
<dbReference type="EMBL" id="NIPW01000008">
    <property type="protein sequence ID" value="OWJ79357.1"/>
    <property type="molecule type" value="Genomic_DNA"/>
</dbReference>
<comment type="caution">
    <text evidence="2">The sequence shown here is derived from an EMBL/GenBank/DDBJ whole genome shotgun (WGS) entry which is preliminary data.</text>
</comment>
<dbReference type="RefSeq" id="WP_088214585.1">
    <property type="nucleotide sequence ID" value="NZ_NIPW01000008.1"/>
</dbReference>
<organism evidence="2 3">
    <name type="scientific">Haematobacter genomosp. 1</name>
    <dbReference type="NCBI Taxonomy" id="366618"/>
    <lineage>
        <taxon>Bacteria</taxon>
        <taxon>Pseudomonadati</taxon>
        <taxon>Pseudomonadota</taxon>
        <taxon>Alphaproteobacteria</taxon>
        <taxon>Rhodobacterales</taxon>
        <taxon>Paracoccaceae</taxon>
        <taxon>Haematobacter</taxon>
    </lineage>
</organism>